<gene>
    <name evidence="4" type="ORF">GSTUAT00008701001</name>
</gene>
<dbReference type="Proteomes" id="UP001412239">
    <property type="component" value="Unassembled WGS sequence"/>
</dbReference>
<feature type="compositionally biased region" description="Polar residues" evidence="1">
    <location>
        <begin position="272"/>
        <end position="295"/>
    </location>
</feature>
<evidence type="ECO:0000256" key="1">
    <source>
        <dbReference type="SAM" id="MobiDB-lite"/>
    </source>
</evidence>
<dbReference type="Pfam" id="PF13449">
    <property type="entry name" value="Phytase-like"/>
    <property type="match status" value="1"/>
</dbReference>
<dbReference type="PANTHER" id="PTHR37957:SF1">
    <property type="entry name" value="PHYTASE-LIKE DOMAIN-CONTAINING PROTEIN"/>
    <property type="match status" value="1"/>
</dbReference>
<accession>A0A292PKA9</accession>
<evidence type="ECO:0000313" key="4">
    <source>
        <dbReference type="EMBL" id="CUS07211.1"/>
    </source>
</evidence>
<proteinExistence type="predicted"/>
<feature type="domain" description="Phytase-like" evidence="3">
    <location>
        <begin position="92"/>
        <end position="485"/>
    </location>
</feature>
<dbReference type="PANTHER" id="PTHR37957">
    <property type="entry name" value="BLR7070 PROTEIN"/>
    <property type="match status" value="1"/>
</dbReference>
<evidence type="ECO:0000313" key="5">
    <source>
        <dbReference type="Proteomes" id="UP001412239"/>
    </source>
</evidence>
<dbReference type="InterPro" id="IPR027372">
    <property type="entry name" value="Phytase-like_dom"/>
</dbReference>
<name>A0A292PKA9_9PEZI</name>
<feature type="region of interest" description="Disordered" evidence="1">
    <location>
        <begin position="272"/>
        <end position="298"/>
    </location>
</feature>
<evidence type="ECO:0000259" key="3">
    <source>
        <dbReference type="Pfam" id="PF13449"/>
    </source>
</evidence>
<dbReference type="EMBL" id="LN891233">
    <property type="protein sequence ID" value="CUS07211.1"/>
    <property type="molecule type" value="Genomic_DNA"/>
</dbReference>
<feature type="signal peptide" evidence="2">
    <location>
        <begin position="1"/>
        <end position="18"/>
    </location>
</feature>
<evidence type="ECO:0000256" key="2">
    <source>
        <dbReference type="SAM" id="SignalP"/>
    </source>
</evidence>
<dbReference type="AlphaFoldDB" id="A0A292PKA9"/>
<keyword evidence="5" id="KW-1185">Reference proteome</keyword>
<sequence>MAILRSLILALLPLAAFAGVPALQRRANDSPVKPSPVKTTVCNGKSYTFQELSGYGFVPSNFRDKYNDTLSIGSSIGIERSSWKKLSEGKYEGTLFVLPDRGWNTQGTIAYQPRIHKFKISLDTNLEKAPSPPNLKFTYLDTTLFSDPAGNPISGLDPTTSLPFNDFPNLPAAKFPGDGFGGEGPGGVRVSLDPEGLVLDTLSPDGGFWISDEYGPFIYHFDRNGKLTQAIKPPDAFIPIRKEAEKYLLLTPQIRTKVSNLLIDSSFASNNPPIYDPSQSPDPVNPTSGRSNNQGFEGLTVSGDGRNLYALLQSAAVQEGGLSKLTNRYARMVKYDITAPVKARLAREYVVPLPQFNDPTKKTNPRTAGQSEILAVGPDQFLILSRDSDFGHGADGTLSNYRQIDVFDISDATSLNGRTYDSRGSSITTAPDSGTLKPDIKPALYCPFLDINNAAQLAKFGLHNGGAQDAALLNEKWESLAIVPVDGKIGDDDWWFVITISDNDFITQDGTYNFGKNTFKDASGYDLDSQALVYKIKLPEHSRPFVRGQD</sequence>
<keyword evidence="2" id="KW-0732">Signal</keyword>
<reference evidence="4" key="1">
    <citation type="submission" date="2015-10" db="EMBL/GenBank/DDBJ databases">
        <authorList>
            <person name="Regsiter A."/>
            <person name="william w."/>
        </authorList>
    </citation>
    <scope>NUCLEOTIDE SEQUENCE</scope>
    <source>
        <strain evidence="4">Montdore</strain>
    </source>
</reference>
<protein>
    <recommendedName>
        <fullName evidence="3">Phytase-like domain-containing protein</fullName>
    </recommendedName>
</protein>
<feature type="chain" id="PRO_5012290609" description="Phytase-like domain-containing protein" evidence="2">
    <location>
        <begin position="19"/>
        <end position="550"/>
    </location>
</feature>
<organism evidence="4 5">
    <name type="scientific">Tuber aestivum</name>
    <name type="common">summer truffle</name>
    <dbReference type="NCBI Taxonomy" id="59557"/>
    <lineage>
        <taxon>Eukaryota</taxon>
        <taxon>Fungi</taxon>
        <taxon>Dikarya</taxon>
        <taxon>Ascomycota</taxon>
        <taxon>Pezizomycotina</taxon>
        <taxon>Pezizomycetes</taxon>
        <taxon>Pezizales</taxon>
        <taxon>Tuberaceae</taxon>
        <taxon>Tuber</taxon>
    </lineage>
</organism>